<feature type="signal peptide" evidence="1">
    <location>
        <begin position="1"/>
        <end position="22"/>
    </location>
</feature>
<dbReference type="Proteomes" id="UP000887013">
    <property type="component" value="Unassembled WGS sequence"/>
</dbReference>
<sequence>MLLAPLALLNLTPLHLMECSQASFVDINLAYKLKLNVINSSSFLEFKLLNLLTQEQRRCDQLTFSGSGVLLDFDHSLKATTVRQAHPGAKH</sequence>
<comment type="caution">
    <text evidence="2">The sequence shown here is derived from an EMBL/GenBank/DDBJ whole genome shotgun (WGS) entry which is preliminary data.</text>
</comment>
<evidence type="ECO:0000313" key="2">
    <source>
        <dbReference type="EMBL" id="GFT10102.1"/>
    </source>
</evidence>
<evidence type="ECO:0000256" key="1">
    <source>
        <dbReference type="SAM" id="SignalP"/>
    </source>
</evidence>
<name>A0A8X6NF63_NEPPI</name>
<proteinExistence type="predicted"/>
<dbReference type="EMBL" id="BMAW01057324">
    <property type="protein sequence ID" value="GFT10102.1"/>
    <property type="molecule type" value="Genomic_DNA"/>
</dbReference>
<feature type="chain" id="PRO_5036470114" evidence="1">
    <location>
        <begin position="23"/>
        <end position="91"/>
    </location>
</feature>
<gene>
    <name evidence="2" type="ORF">NPIL_271781</name>
</gene>
<organism evidence="2 3">
    <name type="scientific">Nephila pilipes</name>
    <name type="common">Giant wood spider</name>
    <name type="synonym">Nephila maculata</name>
    <dbReference type="NCBI Taxonomy" id="299642"/>
    <lineage>
        <taxon>Eukaryota</taxon>
        <taxon>Metazoa</taxon>
        <taxon>Ecdysozoa</taxon>
        <taxon>Arthropoda</taxon>
        <taxon>Chelicerata</taxon>
        <taxon>Arachnida</taxon>
        <taxon>Araneae</taxon>
        <taxon>Araneomorphae</taxon>
        <taxon>Entelegynae</taxon>
        <taxon>Araneoidea</taxon>
        <taxon>Nephilidae</taxon>
        <taxon>Nephila</taxon>
    </lineage>
</organism>
<dbReference type="AlphaFoldDB" id="A0A8X6NF63"/>
<keyword evidence="1" id="KW-0732">Signal</keyword>
<reference evidence="2" key="1">
    <citation type="submission" date="2020-08" db="EMBL/GenBank/DDBJ databases">
        <title>Multicomponent nature underlies the extraordinary mechanical properties of spider dragline silk.</title>
        <authorList>
            <person name="Kono N."/>
            <person name="Nakamura H."/>
            <person name="Mori M."/>
            <person name="Yoshida Y."/>
            <person name="Ohtoshi R."/>
            <person name="Malay A.D."/>
            <person name="Moran D.A.P."/>
            <person name="Tomita M."/>
            <person name="Numata K."/>
            <person name="Arakawa K."/>
        </authorList>
    </citation>
    <scope>NUCLEOTIDE SEQUENCE</scope>
</reference>
<keyword evidence="3" id="KW-1185">Reference proteome</keyword>
<accession>A0A8X6NF63</accession>
<protein>
    <submittedName>
        <fullName evidence="2">Uncharacterized protein</fullName>
    </submittedName>
</protein>
<evidence type="ECO:0000313" key="3">
    <source>
        <dbReference type="Proteomes" id="UP000887013"/>
    </source>
</evidence>